<evidence type="ECO:0000313" key="1">
    <source>
        <dbReference type="EMBL" id="KAJ7394376.1"/>
    </source>
</evidence>
<reference evidence="1" key="1">
    <citation type="submission" date="2023-01" db="EMBL/GenBank/DDBJ databases">
        <title>Genome assembly of the deep-sea coral Lophelia pertusa.</title>
        <authorList>
            <person name="Herrera S."/>
            <person name="Cordes E."/>
        </authorList>
    </citation>
    <scope>NUCLEOTIDE SEQUENCE</scope>
    <source>
        <strain evidence="1">USNM1676648</strain>
        <tissue evidence="1">Polyp</tissue>
    </source>
</reference>
<dbReference type="OrthoDB" id="10647254at2759"/>
<name>A0A9X0DCA0_9CNID</name>
<dbReference type="Gene3D" id="1.25.40.20">
    <property type="entry name" value="Ankyrin repeat-containing domain"/>
    <property type="match status" value="1"/>
</dbReference>
<proteinExistence type="predicted"/>
<comment type="caution">
    <text evidence="1">The sequence shown here is derived from an EMBL/GenBank/DDBJ whole genome shotgun (WGS) entry which is preliminary data.</text>
</comment>
<gene>
    <name evidence="1" type="ORF">OS493_000183</name>
</gene>
<dbReference type="Proteomes" id="UP001163046">
    <property type="component" value="Unassembled WGS sequence"/>
</dbReference>
<organism evidence="1 2">
    <name type="scientific">Desmophyllum pertusum</name>
    <dbReference type="NCBI Taxonomy" id="174260"/>
    <lineage>
        <taxon>Eukaryota</taxon>
        <taxon>Metazoa</taxon>
        <taxon>Cnidaria</taxon>
        <taxon>Anthozoa</taxon>
        <taxon>Hexacorallia</taxon>
        <taxon>Scleractinia</taxon>
        <taxon>Caryophylliina</taxon>
        <taxon>Caryophylliidae</taxon>
        <taxon>Desmophyllum</taxon>
    </lineage>
</organism>
<accession>A0A9X0DCA0</accession>
<keyword evidence="2" id="KW-1185">Reference proteome</keyword>
<dbReference type="InterPro" id="IPR036770">
    <property type="entry name" value="Ankyrin_rpt-contain_sf"/>
</dbReference>
<protein>
    <submittedName>
        <fullName evidence="1">Uncharacterized protein</fullName>
    </submittedName>
</protein>
<dbReference type="SUPFAM" id="SSF48403">
    <property type="entry name" value="Ankyrin repeat"/>
    <property type="match status" value="1"/>
</dbReference>
<sequence length="309" mass="34862">MAFWSTGYSLLVLSFSSPGRFNWLCRFVWNNLNNISNYQSRIQIIDYLDPSYILNCTDAVEKIREILDKHSTLPSSNGWSLLHSAVLLRDKELVKELLLAYKGSGDGNNNIYTECLQSSLELATALHHREIIELFRNESRLSMSPSTASRLVDLCLLSQNGIKMFDHPVEALTSSKDCIAGANPNARNDISGGLHFCTVLSSRFQSCKLCSNVMCHDEFAFEVQVVKVWRLLLEAKARAKCQRRMGQVTSSFTLEVFARRRNSRLANVLQMVCNGVLRSCRSMDLKSTLEMPRGKHTITLVGEADERGN</sequence>
<dbReference type="AlphaFoldDB" id="A0A9X0DCA0"/>
<dbReference type="EMBL" id="MU825396">
    <property type="protein sequence ID" value="KAJ7394376.1"/>
    <property type="molecule type" value="Genomic_DNA"/>
</dbReference>
<evidence type="ECO:0000313" key="2">
    <source>
        <dbReference type="Proteomes" id="UP001163046"/>
    </source>
</evidence>